<proteinExistence type="predicted"/>
<protein>
    <submittedName>
        <fullName evidence="1">Uncharacterized protein</fullName>
    </submittedName>
</protein>
<organism evidence="1 2">
    <name type="scientific">Cytospora mali</name>
    <name type="common">Apple Valsa canker fungus</name>
    <name type="synonym">Valsa mali</name>
    <dbReference type="NCBI Taxonomy" id="578113"/>
    <lineage>
        <taxon>Eukaryota</taxon>
        <taxon>Fungi</taxon>
        <taxon>Dikarya</taxon>
        <taxon>Ascomycota</taxon>
        <taxon>Pezizomycotina</taxon>
        <taxon>Sordariomycetes</taxon>
        <taxon>Sordariomycetidae</taxon>
        <taxon>Diaporthales</taxon>
        <taxon>Cytosporaceae</taxon>
        <taxon>Cytospora</taxon>
    </lineage>
</organism>
<dbReference type="AlphaFoldDB" id="A0A194V067"/>
<reference evidence="2" key="1">
    <citation type="submission" date="2014-12" db="EMBL/GenBank/DDBJ databases">
        <title>Genome Sequence of Valsa Canker Pathogens Uncovers a Specific Adaption of Colonization on Woody Bark.</title>
        <authorList>
            <person name="Yin Z."/>
            <person name="Liu H."/>
            <person name="Gao X."/>
            <person name="Li Z."/>
            <person name="Song N."/>
            <person name="Ke X."/>
            <person name="Dai Q."/>
            <person name="Wu Y."/>
            <person name="Sun Y."/>
            <person name="Xu J.-R."/>
            <person name="Kang Z.K."/>
            <person name="Wang L."/>
            <person name="Huang L."/>
        </authorList>
    </citation>
    <scope>NUCLEOTIDE SEQUENCE [LARGE SCALE GENOMIC DNA]</scope>
    <source>
        <strain evidence="2">SXYL134</strain>
    </source>
</reference>
<accession>A0A194V067</accession>
<dbReference type="STRING" id="694573.A0A194V067"/>
<dbReference type="OrthoDB" id="4152607at2759"/>
<sequence>MAEVESSIDDLLGPMSNLGITAEAHLTTSFLAIEAFVRSTERSALLAKEFQALQIRDGPAIFSRVSLAQAQTLHSHINRLEEATRLIAGTADNINKITVRSTVLYLLGLADQSSTVKKLLAHFDQKIIHIATKALETSDIKGAYVCPKIAEDCYQASLDGQLDANDYFTSLDEATLEWPYDPDFESEEYYEHEDRLNLDEDYRKGFFDEYTRKSERQTRERQRERQSWTDFWLRVLNRCPGGPKPQTTHTRDNE</sequence>
<name>A0A194V067_CYTMA</name>
<dbReference type="Proteomes" id="UP000078576">
    <property type="component" value="Unassembled WGS sequence"/>
</dbReference>
<gene>
    <name evidence="1" type="ORF">VP1G_04591</name>
</gene>
<evidence type="ECO:0000313" key="2">
    <source>
        <dbReference type="Proteomes" id="UP000078576"/>
    </source>
</evidence>
<keyword evidence="2" id="KW-1185">Reference proteome</keyword>
<dbReference type="EMBL" id="KN714698">
    <property type="protein sequence ID" value="KUI57266.1"/>
    <property type="molecule type" value="Genomic_DNA"/>
</dbReference>
<evidence type="ECO:0000313" key="1">
    <source>
        <dbReference type="EMBL" id="KUI57266.1"/>
    </source>
</evidence>